<evidence type="ECO:0000256" key="2">
    <source>
        <dbReference type="ARBA" id="ARBA00001946"/>
    </source>
</evidence>
<dbReference type="Proteomes" id="UP001589810">
    <property type="component" value="Unassembled WGS sequence"/>
</dbReference>
<organism evidence="8 9">
    <name type="scientific">Kutzneria chonburiensis</name>
    <dbReference type="NCBI Taxonomy" id="1483604"/>
    <lineage>
        <taxon>Bacteria</taxon>
        <taxon>Bacillati</taxon>
        <taxon>Actinomycetota</taxon>
        <taxon>Actinomycetes</taxon>
        <taxon>Pseudonocardiales</taxon>
        <taxon>Pseudonocardiaceae</taxon>
        <taxon>Kutzneria</taxon>
    </lineage>
</organism>
<dbReference type="EMBL" id="JBHLUD010000014">
    <property type="protein sequence ID" value="MFC0547718.1"/>
    <property type="molecule type" value="Genomic_DNA"/>
</dbReference>
<dbReference type="PRINTS" id="PR00377">
    <property type="entry name" value="IMPHPHTASES"/>
</dbReference>
<dbReference type="Gene3D" id="3.30.540.10">
    <property type="entry name" value="Fructose-1,6-Bisphosphatase, subunit A, domain 1"/>
    <property type="match status" value="1"/>
</dbReference>
<comment type="similarity">
    <text evidence="3 7">Belongs to the inositol monophosphatase superfamily.</text>
</comment>
<dbReference type="PROSITE" id="PS00629">
    <property type="entry name" value="IMP_1"/>
    <property type="match status" value="1"/>
</dbReference>
<dbReference type="PROSITE" id="PS00630">
    <property type="entry name" value="IMP_2"/>
    <property type="match status" value="1"/>
</dbReference>
<dbReference type="EC" id="3.1.3.25" evidence="7"/>
<dbReference type="RefSeq" id="WP_273938429.1">
    <property type="nucleotide sequence ID" value="NZ_CP097263.1"/>
</dbReference>
<evidence type="ECO:0000313" key="9">
    <source>
        <dbReference type="Proteomes" id="UP001589810"/>
    </source>
</evidence>
<evidence type="ECO:0000256" key="3">
    <source>
        <dbReference type="ARBA" id="ARBA00009759"/>
    </source>
</evidence>
<comment type="catalytic activity">
    <reaction evidence="1 7">
        <text>a myo-inositol phosphate + H2O = myo-inositol + phosphate</text>
        <dbReference type="Rhea" id="RHEA:24056"/>
        <dbReference type="ChEBI" id="CHEBI:15377"/>
        <dbReference type="ChEBI" id="CHEBI:17268"/>
        <dbReference type="ChEBI" id="CHEBI:43474"/>
        <dbReference type="ChEBI" id="CHEBI:84139"/>
        <dbReference type="EC" id="3.1.3.25"/>
    </reaction>
</comment>
<reference evidence="8 9" key="1">
    <citation type="submission" date="2024-09" db="EMBL/GenBank/DDBJ databases">
        <authorList>
            <person name="Sun Q."/>
            <person name="Mori K."/>
        </authorList>
    </citation>
    <scope>NUCLEOTIDE SEQUENCE [LARGE SCALE GENOMIC DNA]</scope>
    <source>
        <strain evidence="8 9">TBRC 1432</strain>
    </source>
</reference>
<keyword evidence="5 7" id="KW-0378">Hydrolase</keyword>
<dbReference type="InterPro" id="IPR020550">
    <property type="entry name" value="Inositol_monophosphatase_CS"/>
</dbReference>
<evidence type="ECO:0000256" key="6">
    <source>
        <dbReference type="ARBA" id="ARBA00022842"/>
    </source>
</evidence>
<comment type="caution">
    <text evidence="8">The sequence shown here is derived from an EMBL/GenBank/DDBJ whole genome shotgun (WGS) entry which is preliminary data.</text>
</comment>
<gene>
    <name evidence="8" type="ORF">ACFFH7_39850</name>
</gene>
<sequence length="270" mass="28955">MRQTTQLIEIAQNAVKIGYNLIKKAAPHEIHQKGDRDFVTEVDLKIEREISAYLEEATPEIGFLGEEEGERPFAGPDRLTWTLDPIDGTSNFVHGLPLCATSLALVRDGTPIVAAISAPFLDLQYAAAEGLGSFVNGKRLRASTTDDLSKAIVSIGDYAVGKDAAAKNAKRLKLTTLLADNVERVRMFGTAALDLVWVAEGRIDATVILANKPWDTAAGVLIAREAGALVIDSTGSPHTHKSAETIATSPRLASDLLPLIQTSLTFSPSR</sequence>
<evidence type="ECO:0000313" key="8">
    <source>
        <dbReference type="EMBL" id="MFC0547718.1"/>
    </source>
</evidence>
<dbReference type="InterPro" id="IPR000760">
    <property type="entry name" value="Inositol_monophosphatase-like"/>
</dbReference>
<dbReference type="InterPro" id="IPR033942">
    <property type="entry name" value="IMPase"/>
</dbReference>
<keyword evidence="9" id="KW-1185">Reference proteome</keyword>
<evidence type="ECO:0000256" key="7">
    <source>
        <dbReference type="RuleBase" id="RU364068"/>
    </source>
</evidence>
<accession>A0ABV6N550</accession>
<dbReference type="PANTHER" id="PTHR20854:SF4">
    <property type="entry name" value="INOSITOL-1-MONOPHOSPHATASE-RELATED"/>
    <property type="match status" value="1"/>
</dbReference>
<keyword evidence="4 7" id="KW-0479">Metal-binding</keyword>
<keyword evidence="6 7" id="KW-0460">Magnesium</keyword>
<evidence type="ECO:0000256" key="1">
    <source>
        <dbReference type="ARBA" id="ARBA00001033"/>
    </source>
</evidence>
<dbReference type="InterPro" id="IPR020583">
    <property type="entry name" value="Inositol_monoP_metal-BS"/>
</dbReference>
<dbReference type="Gene3D" id="3.40.190.80">
    <property type="match status" value="1"/>
</dbReference>
<dbReference type="Pfam" id="PF00459">
    <property type="entry name" value="Inositol_P"/>
    <property type="match status" value="1"/>
</dbReference>
<dbReference type="SUPFAM" id="SSF56655">
    <property type="entry name" value="Carbohydrate phosphatase"/>
    <property type="match status" value="1"/>
</dbReference>
<proteinExistence type="inferred from homology"/>
<dbReference type="PANTHER" id="PTHR20854">
    <property type="entry name" value="INOSITOL MONOPHOSPHATASE"/>
    <property type="match status" value="1"/>
</dbReference>
<evidence type="ECO:0000256" key="4">
    <source>
        <dbReference type="ARBA" id="ARBA00022723"/>
    </source>
</evidence>
<dbReference type="CDD" id="cd01639">
    <property type="entry name" value="IMPase"/>
    <property type="match status" value="1"/>
</dbReference>
<name>A0ABV6N550_9PSEU</name>
<comment type="cofactor">
    <cofactor evidence="2 7">
        <name>Mg(2+)</name>
        <dbReference type="ChEBI" id="CHEBI:18420"/>
    </cofactor>
</comment>
<evidence type="ECO:0000256" key="5">
    <source>
        <dbReference type="ARBA" id="ARBA00022801"/>
    </source>
</evidence>
<protein>
    <recommendedName>
        <fullName evidence="7">Inositol-1-monophosphatase</fullName>
        <ecNumber evidence="7">3.1.3.25</ecNumber>
    </recommendedName>
</protein>